<proteinExistence type="inferred from homology"/>
<evidence type="ECO:0000256" key="4">
    <source>
        <dbReference type="ARBA" id="ARBA00022729"/>
    </source>
</evidence>
<comment type="caution">
    <text evidence="10">The sequence shown here is derived from an EMBL/GenBank/DDBJ whole genome shotgun (WGS) entry which is preliminary data.</text>
</comment>
<evidence type="ECO:0000313" key="10">
    <source>
        <dbReference type="EMBL" id="KAK7247493.1"/>
    </source>
</evidence>
<dbReference type="InterPro" id="IPR015720">
    <property type="entry name" value="Emp24-like"/>
</dbReference>
<feature type="domain" description="GOLD" evidence="9">
    <location>
        <begin position="19"/>
        <end position="131"/>
    </location>
</feature>
<keyword evidence="4" id="KW-0732">Signal</keyword>
<organism evidence="10 11">
    <name type="scientific">Crotalaria pallida</name>
    <name type="common">Smooth rattlebox</name>
    <name type="synonym">Crotalaria striata</name>
    <dbReference type="NCBI Taxonomy" id="3830"/>
    <lineage>
        <taxon>Eukaryota</taxon>
        <taxon>Viridiplantae</taxon>
        <taxon>Streptophyta</taxon>
        <taxon>Embryophyta</taxon>
        <taxon>Tracheophyta</taxon>
        <taxon>Spermatophyta</taxon>
        <taxon>Magnoliopsida</taxon>
        <taxon>eudicotyledons</taxon>
        <taxon>Gunneridae</taxon>
        <taxon>Pentapetalae</taxon>
        <taxon>rosids</taxon>
        <taxon>fabids</taxon>
        <taxon>Fabales</taxon>
        <taxon>Fabaceae</taxon>
        <taxon>Papilionoideae</taxon>
        <taxon>50 kb inversion clade</taxon>
        <taxon>genistoids sensu lato</taxon>
        <taxon>core genistoids</taxon>
        <taxon>Crotalarieae</taxon>
        <taxon>Crotalaria</taxon>
    </lineage>
</organism>
<comment type="similarity">
    <text evidence="2 7">Belongs to the EMP24/GP25L family.</text>
</comment>
<evidence type="ECO:0000256" key="3">
    <source>
        <dbReference type="ARBA" id="ARBA00022692"/>
    </source>
</evidence>
<evidence type="ECO:0000256" key="8">
    <source>
        <dbReference type="SAM" id="Coils"/>
    </source>
</evidence>
<dbReference type="PROSITE" id="PS50866">
    <property type="entry name" value="GOLD"/>
    <property type="match status" value="1"/>
</dbReference>
<reference evidence="10 11" key="1">
    <citation type="submission" date="2024-01" db="EMBL/GenBank/DDBJ databases">
        <title>The genomes of 5 underutilized Papilionoideae crops provide insights into root nodulation and disease resistanc.</title>
        <authorList>
            <person name="Yuan L."/>
        </authorList>
    </citation>
    <scope>NUCLEOTIDE SEQUENCE [LARGE SCALE GENOMIC DNA]</scope>
    <source>
        <strain evidence="10">ZHUSHIDOU_FW_LH</strain>
        <tissue evidence="10">Leaf</tissue>
    </source>
</reference>
<evidence type="ECO:0000256" key="7">
    <source>
        <dbReference type="RuleBase" id="RU003827"/>
    </source>
</evidence>
<dbReference type="PANTHER" id="PTHR22811">
    <property type="entry name" value="TRANSMEMBRANE EMP24 DOMAIN-CONTAINING PROTEIN"/>
    <property type="match status" value="1"/>
</dbReference>
<comment type="subcellular location">
    <subcellularLocation>
        <location evidence="1 7">Membrane</location>
        <topology evidence="1 7">Single-pass type I membrane protein</topology>
    </subcellularLocation>
</comment>
<gene>
    <name evidence="10" type="ORF">RIF29_42376</name>
</gene>
<evidence type="ECO:0000259" key="9">
    <source>
        <dbReference type="PROSITE" id="PS50866"/>
    </source>
</evidence>
<dbReference type="Proteomes" id="UP001372338">
    <property type="component" value="Unassembled WGS sequence"/>
</dbReference>
<keyword evidence="5" id="KW-1133">Transmembrane helix</keyword>
<dbReference type="EMBL" id="JAYWIO010000008">
    <property type="protein sequence ID" value="KAK7247493.1"/>
    <property type="molecule type" value="Genomic_DNA"/>
</dbReference>
<evidence type="ECO:0000256" key="6">
    <source>
        <dbReference type="ARBA" id="ARBA00023136"/>
    </source>
</evidence>
<protein>
    <recommendedName>
        <fullName evidence="9">GOLD domain-containing protein</fullName>
    </recommendedName>
</protein>
<dbReference type="SMART" id="SM01190">
    <property type="entry name" value="EMP24_GP25L"/>
    <property type="match status" value="1"/>
</dbReference>
<dbReference type="Pfam" id="PF01105">
    <property type="entry name" value="EMP24_GP25L"/>
    <property type="match status" value="1"/>
</dbReference>
<dbReference type="AlphaFoldDB" id="A0AAN9E9Q4"/>
<evidence type="ECO:0000313" key="11">
    <source>
        <dbReference type="Proteomes" id="UP001372338"/>
    </source>
</evidence>
<dbReference type="GO" id="GO:0016020">
    <property type="term" value="C:membrane"/>
    <property type="evidence" value="ECO:0007669"/>
    <property type="project" value="UniProtKB-SubCell"/>
</dbReference>
<accession>A0AAN9E9Q4</accession>
<keyword evidence="3 7" id="KW-0812">Transmembrane</keyword>
<evidence type="ECO:0000256" key="1">
    <source>
        <dbReference type="ARBA" id="ARBA00004479"/>
    </source>
</evidence>
<dbReference type="InterPro" id="IPR009038">
    <property type="entry name" value="GOLD_dom"/>
</dbReference>
<evidence type="ECO:0000256" key="5">
    <source>
        <dbReference type="ARBA" id="ARBA00022989"/>
    </source>
</evidence>
<keyword evidence="8" id="KW-0175">Coiled coil</keyword>
<keyword evidence="6" id="KW-0472">Membrane</keyword>
<keyword evidence="11" id="KW-1185">Reference proteome</keyword>
<evidence type="ECO:0000256" key="2">
    <source>
        <dbReference type="ARBA" id="ARBA00007104"/>
    </source>
</evidence>
<sequence>MLLSPCSVAVTFLLPNDGTKCISEELHSNVVVLTDYAIHTTDEDHYPSVFLSVSGPYGNDFLSLRSVSHGNFSFTTQEAGNYMACFWVNDHYPVPGELTLTIDWKIGIAAKDWDSIAKKEKIEGVELELRKLEEVVEDIHGNLLHLKYNFAIVAFEAILQEEEAYLDLLELSEFYR</sequence>
<name>A0AAN9E9Q4_CROPI</name>
<feature type="coiled-coil region" evidence="8">
    <location>
        <begin position="115"/>
        <end position="142"/>
    </location>
</feature>